<evidence type="ECO:0000256" key="2">
    <source>
        <dbReference type="ARBA" id="ARBA00022729"/>
    </source>
</evidence>
<dbReference type="InterPro" id="IPR044993">
    <property type="entry name" value="BXL"/>
</dbReference>
<evidence type="ECO:0000256" key="1">
    <source>
        <dbReference type="ARBA" id="ARBA00005336"/>
    </source>
</evidence>
<keyword evidence="7" id="KW-1185">Reference proteome</keyword>
<dbReference type="InterPro" id="IPR026891">
    <property type="entry name" value="Fn3-like"/>
</dbReference>
<dbReference type="GO" id="GO:0008422">
    <property type="term" value="F:beta-glucosidase activity"/>
    <property type="evidence" value="ECO:0007669"/>
    <property type="project" value="UniProtKB-ARBA"/>
</dbReference>
<dbReference type="FunFam" id="2.60.40.10:FF:000495">
    <property type="entry name" value="Periplasmic beta-glucosidase"/>
    <property type="match status" value="1"/>
</dbReference>
<dbReference type="SMART" id="SM01217">
    <property type="entry name" value="Fn3_like"/>
    <property type="match status" value="1"/>
</dbReference>
<dbReference type="GO" id="GO:0045493">
    <property type="term" value="P:xylan catabolic process"/>
    <property type="evidence" value="ECO:0007669"/>
    <property type="project" value="InterPro"/>
</dbReference>
<dbReference type="InterPro" id="IPR036881">
    <property type="entry name" value="Glyco_hydro_3_C_sf"/>
</dbReference>
<dbReference type="OrthoDB" id="9805821at2"/>
<dbReference type="Gene3D" id="2.60.40.10">
    <property type="entry name" value="Immunoglobulins"/>
    <property type="match status" value="1"/>
</dbReference>
<keyword evidence="3 4" id="KW-0378">Hydrolase</keyword>
<keyword evidence="4" id="KW-0326">Glycosidase</keyword>
<comment type="similarity">
    <text evidence="1 4">Belongs to the glycosyl hydrolase 3 family.</text>
</comment>
<accession>A0A172ZE53</accession>
<dbReference type="InterPro" id="IPR013783">
    <property type="entry name" value="Ig-like_fold"/>
</dbReference>
<dbReference type="RefSeq" id="WP_060533333.1">
    <property type="nucleotide sequence ID" value="NZ_CP013023.1"/>
</dbReference>
<dbReference type="KEGG" id="pbv:AR543_07890"/>
<dbReference type="Pfam" id="PF00933">
    <property type="entry name" value="Glyco_hydro_3"/>
    <property type="match status" value="1"/>
</dbReference>
<dbReference type="Gene3D" id="3.40.50.1700">
    <property type="entry name" value="Glycoside hydrolase family 3 C-terminal domain"/>
    <property type="match status" value="1"/>
</dbReference>
<dbReference type="SUPFAM" id="SSF52279">
    <property type="entry name" value="Beta-D-glucan exohydrolase, C-terminal domain"/>
    <property type="match status" value="1"/>
</dbReference>
<evidence type="ECO:0000256" key="3">
    <source>
        <dbReference type="ARBA" id="ARBA00022801"/>
    </source>
</evidence>
<dbReference type="STRING" id="1616788.AR543_07890"/>
<dbReference type="Pfam" id="PF14310">
    <property type="entry name" value="Fn3-like"/>
    <property type="match status" value="1"/>
</dbReference>
<dbReference type="SUPFAM" id="SSF51445">
    <property type="entry name" value="(Trans)glycosidases"/>
    <property type="match status" value="1"/>
</dbReference>
<dbReference type="PANTHER" id="PTHR42721">
    <property type="entry name" value="SUGAR HYDROLASE-RELATED"/>
    <property type="match status" value="1"/>
</dbReference>
<dbReference type="GO" id="GO:0046556">
    <property type="term" value="F:alpha-L-arabinofuranosidase activity"/>
    <property type="evidence" value="ECO:0007669"/>
    <property type="project" value="TreeGrafter"/>
</dbReference>
<sequence>MIYQDATYSLQERVQDLLSRMTREEKVGQLVQIFGWQTFERNPDGTITLTEEFRQQIREGHVGALYAALRADPWTEVTLETGLSPREGAAALNTIQKYAIEQSRLGIPLMFGEECSHGHMAIGATVYPVPLLAASTWNTELYEEMCHAVAIETRSQGGVATYSPVLDIVRDPRWGRTEETYGEDPYLAGELAAAAVRGLQGRGLDAPDSVIATLKHFVGYGASEGGRNAAPVHMGMKELHEVDLVPFRKAVEAGAVSVMTAYNEIDGVPCTSSEYLLEEVLRTQWGFDGFVITDASAMNMLVHGYNIVESGEQATALALKAGIDLEMSGSMFSRYLNPALEQGIADEAYLDQAVKRLLEIKFRLGLFDRPYVDPDRAEQLIHSQEHIQLAREVARQGIILLQNKENTLPIHVETAGKIAVIGPNGNTPYNQLGDYTSPQPEGKVITVLEGIRQYLAAKGLDDQLLYAPGCRIRDESEEGFEYALEVAGQADTVVMVLGGSSARDFGEGTVDLRTGQSLVHNSGASDMESGEGIDRVDINLTGVQLKLCQAVHALGKKLIVIYINGRPVAEPWIDEHADAIIEAWYPGQEGGHALAEILYGEVNPSGRLTISVPRHVGQLPIYYNGKRTRGKRYLEMDLQPAYPFGHGLSYTTFAYSDPVVSPALIHPDQSATVTVQITNTGSRAGWEVAQLYLTDLVSSVTRPDKELKGFYKIWLEPGESSEVTFTLTPEHLELVTAQLHRVVEPGEFRIQVGSSSATGKSAVLTVMAAK</sequence>
<name>A0A172ZE53_9BACL</name>
<dbReference type="PANTHER" id="PTHR42721:SF3">
    <property type="entry name" value="BETA-D-XYLOSIDASE 5-RELATED"/>
    <property type="match status" value="1"/>
</dbReference>
<dbReference type="InterPro" id="IPR036962">
    <property type="entry name" value="Glyco_hydro_3_N_sf"/>
</dbReference>
<feature type="domain" description="Fibronectin type III-like" evidence="5">
    <location>
        <begin position="687"/>
        <end position="756"/>
    </location>
</feature>
<keyword evidence="2" id="KW-0732">Signal</keyword>
<dbReference type="InterPro" id="IPR019800">
    <property type="entry name" value="Glyco_hydro_3_AS"/>
</dbReference>
<dbReference type="Proteomes" id="UP000078148">
    <property type="component" value="Chromosome"/>
</dbReference>
<dbReference type="PRINTS" id="PR00133">
    <property type="entry name" value="GLHYDRLASE3"/>
</dbReference>
<dbReference type="InterPro" id="IPR001764">
    <property type="entry name" value="Glyco_hydro_3_N"/>
</dbReference>
<organism evidence="6 7">
    <name type="scientific">Paenibacillus bovis</name>
    <dbReference type="NCBI Taxonomy" id="1616788"/>
    <lineage>
        <taxon>Bacteria</taxon>
        <taxon>Bacillati</taxon>
        <taxon>Bacillota</taxon>
        <taxon>Bacilli</taxon>
        <taxon>Bacillales</taxon>
        <taxon>Paenibacillaceae</taxon>
        <taxon>Paenibacillus</taxon>
    </lineage>
</organism>
<dbReference type="Gene3D" id="3.20.20.300">
    <property type="entry name" value="Glycoside hydrolase, family 3, N-terminal domain"/>
    <property type="match status" value="1"/>
</dbReference>
<reference evidence="6 7" key="2">
    <citation type="journal article" date="2016" name="Int. J. Syst. Evol. Microbiol.">
        <title>Paenibacillus bovis sp. nov., isolated from raw yak (Bos grunniens) milk.</title>
        <authorList>
            <person name="Gao C."/>
            <person name="Han J."/>
            <person name="Liu Z."/>
            <person name="Xu X."/>
            <person name="Hang F."/>
            <person name="Wu Z."/>
        </authorList>
    </citation>
    <scope>NUCLEOTIDE SEQUENCE [LARGE SCALE GENOMIC DNA]</scope>
    <source>
        <strain evidence="6 7">BD3526</strain>
    </source>
</reference>
<evidence type="ECO:0000256" key="4">
    <source>
        <dbReference type="RuleBase" id="RU361161"/>
    </source>
</evidence>
<proteinExistence type="inferred from homology"/>
<reference evidence="7" key="1">
    <citation type="submission" date="2015-10" db="EMBL/GenBank/DDBJ databases">
        <title>Genome of Paenibacillus bovis sp. nov.</title>
        <authorList>
            <person name="Wu Z."/>
            <person name="Gao C."/>
            <person name="Liu Z."/>
            <person name="Zheng H."/>
        </authorList>
    </citation>
    <scope>NUCLEOTIDE SEQUENCE [LARGE SCALE GENOMIC DNA]</scope>
    <source>
        <strain evidence="7">BD3526</strain>
    </source>
</reference>
<dbReference type="InterPro" id="IPR002772">
    <property type="entry name" value="Glyco_hydro_3_C"/>
</dbReference>
<evidence type="ECO:0000259" key="5">
    <source>
        <dbReference type="SMART" id="SM01217"/>
    </source>
</evidence>
<dbReference type="GO" id="GO:0031222">
    <property type="term" value="P:arabinan catabolic process"/>
    <property type="evidence" value="ECO:0007669"/>
    <property type="project" value="TreeGrafter"/>
</dbReference>
<dbReference type="AlphaFoldDB" id="A0A172ZE53"/>
<dbReference type="InterPro" id="IPR017853">
    <property type="entry name" value="GH"/>
</dbReference>
<dbReference type="Pfam" id="PF01915">
    <property type="entry name" value="Glyco_hydro_3_C"/>
    <property type="match status" value="1"/>
</dbReference>
<dbReference type="EMBL" id="CP013023">
    <property type="protein sequence ID" value="ANF95934.1"/>
    <property type="molecule type" value="Genomic_DNA"/>
</dbReference>
<protein>
    <submittedName>
        <fullName evidence="6">Beta-glucosidase</fullName>
    </submittedName>
</protein>
<evidence type="ECO:0000313" key="6">
    <source>
        <dbReference type="EMBL" id="ANF95934.1"/>
    </source>
</evidence>
<gene>
    <name evidence="6" type="ORF">AR543_07890</name>
</gene>
<dbReference type="PROSITE" id="PS00775">
    <property type="entry name" value="GLYCOSYL_HYDROL_F3"/>
    <property type="match status" value="1"/>
</dbReference>
<evidence type="ECO:0000313" key="7">
    <source>
        <dbReference type="Proteomes" id="UP000078148"/>
    </source>
</evidence>
<dbReference type="GO" id="GO:0009044">
    <property type="term" value="F:xylan 1,4-beta-xylosidase activity"/>
    <property type="evidence" value="ECO:0007669"/>
    <property type="project" value="InterPro"/>
</dbReference>